<proteinExistence type="predicted"/>
<dbReference type="EMBL" id="JAUEPS010000002">
    <property type="protein sequence ID" value="KAK0467859.1"/>
    <property type="molecule type" value="Genomic_DNA"/>
</dbReference>
<reference evidence="2" key="1">
    <citation type="submission" date="2023-06" db="EMBL/GenBank/DDBJ databases">
        <authorList>
            <consortium name="Lawrence Berkeley National Laboratory"/>
            <person name="Ahrendt S."/>
            <person name="Sahu N."/>
            <person name="Indic B."/>
            <person name="Wong-Bajracharya J."/>
            <person name="Merenyi Z."/>
            <person name="Ke H.-M."/>
            <person name="Monk M."/>
            <person name="Kocsube S."/>
            <person name="Drula E."/>
            <person name="Lipzen A."/>
            <person name="Balint B."/>
            <person name="Henrissat B."/>
            <person name="Andreopoulos B."/>
            <person name="Martin F.M."/>
            <person name="Harder C.B."/>
            <person name="Rigling D."/>
            <person name="Ford K.L."/>
            <person name="Foster G.D."/>
            <person name="Pangilinan J."/>
            <person name="Papanicolaou A."/>
            <person name="Barry K."/>
            <person name="LaButti K."/>
            <person name="Viragh M."/>
            <person name="Koriabine M."/>
            <person name="Yan M."/>
            <person name="Riley R."/>
            <person name="Champramary S."/>
            <person name="Plett K.L."/>
            <person name="Tsai I.J."/>
            <person name="Slot J."/>
            <person name="Sipos G."/>
            <person name="Plett J."/>
            <person name="Nagy L.G."/>
            <person name="Grigoriev I.V."/>
        </authorList>
    </citation>
    <scope>NUCLEOTIDE SEQUENCE</scope>
    <source>
        <strain evidence="2">CCBAS 213</strain>
    </source>
</reference>
<dbReference type="Proteomes" id="UP001175211">
    <property type="component" value="Unassembled WGS sequence"/>
</dbReference>
<keyword evidence="3" id="KW-1185">Reference proteome</keyword>
<dbReference type="AlphaFoldDB" id="A0AA39NLI7"/>
<comment type="caution">
    <text evidence="2">The sequence shown here is derived from an EMBL/GenBank/DDBJ whole genome shotgun (WGS) entry which is preliminary data.</text>
</comment>
<dbReference type="GeneID" id="85364088"/>
<evidence type="ECO:0000256" key="1">
    <source>
        <dbReference type="SAM" id="MobiDB-lite"/>
    </source>
</evidence>
<name>A0AA39NLI7_ARMTA</name>
<accession>A0AA39NLI7</accession>
<protein>
    <submittedName>
        <fullName evidence="2">Uncharacterized protein</fullName>
    </submittedName>
</protein>
<organism evidence="2 3">
    <name type="scientific">Armillaria tabescens</name>
    <name type="common">Ringless honey mushroom</name>
    <name type="synonym">Agaricus tabescens</name>
    <dbReference type="NCBI Taxonomy" id="1929756"/>
    <lineage>
        <taxon>Eukaryota</taxon>
        <taxon>Fungi</taxon>
        <taxon>Dikarya</taxon>
        <taxon>Basidiomycota</taxon>
        <taxon>Agaricomycotina</taxon>
        <taxon>Agaricomycetes</taxon>
        <taxon>Agaricomycetidae</taxon>
        <taxon>Agaricales</taxon>
        <taxon>Marasmiineae</taxon>
        <taxon>Physalacriaceae</taxon>
        <taxon>Desarmillaria</taxon>
    </lineage>
</organism>
<gene>
    <name evidence="2" type="ORF">EV420DRAFT_1758095</name>
</gene>
<dbReference type="RefSeq" id="XP_060338134.1">
    <property type="nucleotide sequence ID" value="XM_060480540.1"/>
</dbReference>
<sequence>MHKDECKIFKDLDWFKTLDWGSYTEETVFGRPHCAQIITAMDAEQNEDYFFNQHAFPYTQAKCSGLTRFLLVENIWTAFSKLILISQLPCIVSGMKNTEHDNPDDLSSSERGQQESSNGWMYRVAARPGIWKVSQPSQKSTSAVDPARKVAGSPITKAKTPSLWSNARDDLGANHPDAARAKRREYYQSNKIFLLDAGKAPGLVKFLARPSIMDDAGWDRLPDGTWKKAVVFPFLGGTRDKFGVLLWM</sequence>
<feature type="region of interest" description="Disordered" evidence="1">
    <location>
        <begin position="99"/>
        <end position="118"/>
    </location>
</feature>
<evidence type="ECO:0000313" key="2">
    <source>
        <dbReference type="EMBL" id="KAK0467859.1"/>
    </source>
</evidence>
<evidence type="ECO:0000313" key="3">
    <source>
        <dbReference type="Proteomes" id="UP001175211"/>
    </source>
</evidence>
<feature type="compositionally biased region" description="Polar residues" evidence="1">
    <location>
        <begin position="105"/>
        <end position="118"/>
    </location>
</feature>